<dbReference type="InterPro" id="IPR025226">
    <property type="entry name" value="DUF4170"/>
</dbReference>
<dbReference type="AlphaFoldDB" id="A0A2M9G0Z4"/>
<keyword evidence="2" id="KW-1185">Reference proteome</keyword>
<comment type="caution">
    <text evidence="1">The sequence shown here is derived from an EMBL/GenBank/DDBJ whole genome shotgun (WGS) entry which is preliminary data.</text>
</comment>
<dbReference type="RefSeq" id="WP_109792082.1">
    <property type="nucleotide sequence ID" value="NZ_PHIG01000033.1"/>
</dbReference>
<dbReference type="EMBL" id="PHIG01000033">
    <property type="protein sequence ID" value="PJK29375.1"/>
    <property type="molecule type" value="Genomic_DNA"/>
</dbReference>
<accession>A0A2M9G0Z4</accession>
<dbReference type="Proteomes" id="UP000229498">
    <property type="component" value="Unassembled WGS sequence"/>
</dbReference>
<evidence type="ECO:0000313" key="2">
    <source>
        <dbReference type="Proteomes" id="UP000229498"/>
    </source>
</evidence>
<protein>
    <submittedName>
        <fullName evidence="1">DUF4170 domain-containing protein</fullName>
    </submittedName>
</protein>
<evidence type="ECO:0000313" key="1">
    <source>
        <dbReference type="EMBL" id="PJK29375.1"/>
    </source>
</evidence>
<dbReference type="Pfam" id="PF13773">
    <property type="entry name" value="DUF4170"/>
    <property type="match status" value="1"/>
</dbReference>
<dbReference type="OrthoDB" id="9800646at2"/>
<gene>
    <name evidence="1" type="ORF">CVT23_12300</name>
</gene>
<organism evidence="1 2">
    <name type="scientific">Minwuia thermotolerans</name>
    <dbReference type="NCBI Taxonomy" id="2056226"/>
    <lineage>
        <taxon>Bacteria</taxon>
        <taxon>Pseudomonadati</taxon>
        <taxon>Pseudomonadota</taxon>
        <taxon>Alphaproteobacteria</taxon>
        <taxon>Minwuiales</taxon>
        <taxon>Minwuiaceae</taxon>
        <taxon>Minwuia</taxon>
    </lineage>
</organism>
<reference evidence="1 2" key="1">
    <citation type="submission" date="2017-11" db="EMBL/GenBank/DDBJ databases">
        <title>Draft genome sequence of Rhizobiales bacterium SY3-13.</title>
        <authorList>
            <person name="Sun C."/>
        </authorList>
    </citation>
    <scope>NUCLEOTIDE SEQUENCE [LARGE SCALE GENOMIC DNA]</scope>
    <source>
        <strain evidence="1 2">SY3-13</strain>
    </source>
</reference>
<dbReference type="Gene3D" id="3.30.70.2400">
    <property type="entry name" value="Uncharacterised protein PF13773, DUF4170"/>
    <property type="match status" value="1"/>
</dbReference>
<name>A0A2M9G0Z4_9PROT</name>
<proteinExistence type="predicted"/>
<sequence>MSRQDLYLVFGGALVDPRENVLAEPDKTDVVGVFATYDAALKAWRGRSQANVDDAYVRYFIAPLHRLMHPDEEGV</sequence>